<protein>
    <submittedName>
        <fullName evidence="2">Cell wall hydrolase</fullName>
    </submittedName>
</protein>
<comment type="caution">
    <text evidence="2">The sequence shown here is derived from an EMBL/GenBank/DDBJ whole genome shotgun (WGS) entry which is preliminary data.</text>
</comment>
<dbReference type="AlphaFoldDB" id="A0A9X2CTQ4"/>
<dbReference type="Gene3D" id="1.10.10.2520">
    <property type="entry name" value="Cell wall hydrolase SleB, domain 1"/>
    <property type="match status" value="1"/>
</dbReference>
<name>A0A9X2CTQ4_9BACI</name>
<dbReference type="EMBL" id="JAKRYL010000011">
    <property type="protein sequence ID" value="MCL7747794.1"/>
    <property type="molecule type" value="Genomic_DNA"/>
</dbReference>
<evidence type="ECO:0000313" key="3">
    <source>
        <dbReference type="Proteomes" id="UP001139150"/>
    </source>
</evidence>
<evidence type="ECO:0000313" key="2">
    <source>
        <dbReference type="EMBL" id="MCL7747794.1"/>
    </source>
</evidence>
<keyword evidence="2" id="KW-0378">Hydrolase</keyword>
<reference evidence="2" key="1">
    <citation type="submission" date="2022-02" db="EMBL/GenBank/DDBJ databases">
        <title>Halalkalibacter sp. nov. isolated from Lonar Lake, India.</title>
        <authorList>
            <person name="Joshi A."/>
            <person name="Thite S."/>
            <person name="Lodha T."/>
        </authorList>
    </citation>
    <scope>NUCLEOTIDE SEQUENCE</scope>
    <source>
        <strain evidence="2">MEB205</strain>
    </source>
</reference>
<dbReference type="InterPro" id="IPR011105">
    <property type="entry name" value="Cell_wall_hydrolase_SleB"/>
</dbReference>
<dbReference type="InterPro" id="IPR042047">
    <property type="entry name" value="SleB_dom1"/>
</dbReference>
<evidence type="ECO:0000259" key="1">
    <source>
        <dbReference type="Pfam" id="PF07486"/>
    </source>
</evidence>
<accession>A0A9X2CTQ4</accession>
<dbReference type="Gene3D" id="6.20.240.60">
    <property type="match status" value="1"/>
</dbReference>
<sequence length="195" mass="21988">MKIIFVFLMTVIVVIGSYTANKVNAEANMSSQPGDVLELLCVKYGFNQFEENIKNACFEDEPNLFMTLKENRDDALTISDKEKDLLAQLVHAEAKGEPYVGKVAVAEVVLNRVEHEEFPDTIEEVVYETNAFEPVLNNSIYEPADQDAYDAVEEALAYQGIEDDIVFFYNPETATSDWIFTREVVKVIGNHAFAN</sequence>
<dbReference type="GO" id="GO:0016787">
    <property type="term" value="F:hydrolase activity"/>
    <property type="evidence" value="ECO:0007669"/>
    <property type="project" value="UniProtKB-KW"/>
</dbReference>
<keyword evidence="3" id="KW-1185">Reference proteome</keyword>
<organism evidence="2 3">
    <name type="scientific">Halalkalibacter alkaliphilus</name>
    <dbReference type="NCBI Taxonomy" id="2917993"/>
    <lineage>
        <taxon>Bacteria</taxon>
        <taxon>Bacillati</taxon>
        <taxon>Bacillota</taxon>
        <taxon>Bacilli</taxon>
        <taxon>Bacillales</taxon>
        <taxon>Bacillaceae</taxon>
        <taxon>Halalkalibacter</taxon>
    </lineage>
</organism>
<proteinExistence type="predicted"/>
<gene>
    <name evidence="2" type="ORF">MF646_11750</name>
</gene>
<feature type="domain" description="Cell wall hydrolase SleB" evidence="1">
    <location>
        <begin position="96"/>
        <end position="194"/>
    </location>
</feature>
<dbReference type="Proteomes" id="UP001139150">
    <property type="component" value="Unassembled WGS sequence"/>
</dbReference>
<dbReference type="Pfam" id="PF07486">
    <property type="entry name" value="Hydrolase_2"/>
    <property type="match status" value="1"/>
</dbReference>
<dbReference type="RefSeq" id="WP_250096692.1">
    <property type="nucleotide sequence ID" value="NZ_JAKRYL010000011.1"/>
</dbReference>